<reference evidence="1 2" key="1">
    <citation type="submission" date="2020-01" db="EMBL/GenBank/DDBJ databases">
        <title>Draft genome assembly of Ensifer adhaerens T173.</title>
        <authorList>
            <person name="Craig J.E."/>
            <person name="Stinchcombe J.R."/>
        </authorList>
    </citation>
    <scope>NUCLEOTIDE SEQUENCE [LARGE SCALE GENOMIC DNA]</scope>
    <source>
        <strain evidence="1 2">T173</strain>
    </source>
</reference>
<evidence type="ECO:0000313" key="2">
    <source>
        <dbReference type="Proteomes" id="UP000744980"/>
    </source>
</evidence>
<keyword evidence="2" id="KW-1185">Reference proteome</keyword>
<evidence type="ECO:0000313" key="1">
    <source>
        <dbReference type="EMBL" id="MBM3090477.1"/>
    </source>
</evidence>
<dbReference type="Proteomes" id="UP000744980">
    <property type="component" value="Unassembled WGS sequence"/>
</dbReference>
<organism evidence="1 2">
    <name type="scientific">Ensifer canadensis</name>
    <dbReference type="NCBI Taxonomy" id="555315"/>
    <lineage>
        <taxon>Bacteria</taxon>
        <taxon>Pseudomonadati</taxon>
        <taxon>Pseudomonadota</taxon>
        <taxon>Alphaproteobacteria</taxon>
        <taxon>Hyphomicrobiales</taxon>
        <taxon>Rhizobiaceae</taxon>
        <taxon>Sinorhizobium/Ensifer group</taxon>
        <taxon>Ensifer</taxon>
    </lineage>
</organism>
<comment type="caution">
    <text evidence="1">The sequence shown here is derived from an EMBL/GenBank/DDBJ whole genome shotgun (WGS) entry which is preliminary data.</text>
</comment>
<name>A0AAW4FEF7_9HYPH</name>
<proteinExistence type="predicted"/>
<accession>A0AAW4FEF7</accession>
<protein>
    <submittedName>
        <fullName evidence="1">Uncharacterized protein</fullName>
    </submittedName>
</protein>
<dbReference type="RefSeq" id="WP_057216906.1">
    <property type="nucleotide sequence ID" value="NZ_CP083374.1"/>
</dbReference>
<dbReference type="AlphaFoldDB" id="A0AAW4FEF7"/>
<dbReference type="EMBL" id="WXFA01000003">
    <property type="protein sequence ID" value="MBM3090477.1"/>
    <property type="molecule type" value="Genomic_DNA"/>
</dbReference>
<gene>
    <name evidence="1" type="ORF">GFB56_06575</name>
</gene>
<sequence length="63" mass="7285">MSKHINDQKLNSQPHQPVFDVVEHCIRHSISSKDQGKLLSLLGKFASRHELETNAPPKRPRFR</sequence>